<dbReference type="EMBL" id="JACVVK020000188">
    <property type="protein sequence ID" value="KAK7485813.1"/>
    <property type="molecule type" value="Genomic_DNA"/>
</dbReference>
<dbReference type="AlphaFoldDB" id="A0ABD0KF20"/>
<evidence type="ECO:0000313" key="2">
    <source>
        <dbReference type="EMBL" id="KAK7485813.1"/>
    </source>
</evidence>
<comment type="caution">
    <text evidence="2">The sequence shown here is derived from an EMBL/GenBank/DDBJ whole genome shotgun (WGS) entry which is preliminary data.</text>
</comment>
<feature type="transmembrane region" description="Helical" evidence="1">
    <location>
        <begin position="53"/>
        <end position="73"/>
    </location>
</feature>
<keyword evidence="1" id="KW-0812">Transmembrane</keyword>
<organism evidence="2 3">
    <name type="scientific">Batillaria attramentaria</name>
    <dbReference type="NCBI Taxonomy" id="370345"/>
    <lineage>
        <taxon>Eukaryota</taxon>
        <taxon>Metazoa</taxon>
        <taxon>Spiralia</taxon>
        <taxon>Lophotrochozoa</taxon>
        <taxon>Mollusca</taxon>
        <taxon>Gastropoda</taxon>
        <taxon>Caenogastropoda</taxon>
        <taxon>Sorbeoconcha</taxon>
        <taxon>Cerithioidea</taxon>
        <taxon>Batillariidae</taxon>
        <taxon>Batillaria</taxon>
    </lineage>
</organism>
<evidence type="ECO:0000256" key="1">
    <source>
        <dbReference type="SAM" id="Phobius"/>
    </source>
</evidence>
<proteinExistence type="predicted"/>
<keyword evidence="3" id="KW-1185">Reference proteome</keyword>
<keyword evidence="1" id="KW-0472">Membrane</keyword>
<evidence type="ECO:0000313" key="3">
    <source>
        <dbReference type="Proteomes" id="UP001519460"/>
    </source>
</evidence>
<gene>
    <name evidence="2" type="ORF">BaRGS_00022913</name>
</gene>
<accession>A0ABD0KF20</accession>
<reference evidence="2 3" key="1">
    <citation type="journal article" date="2023" name="Sci. Data">
        <title>Genome assembly of the Korean intertidal mud-creeper Batillaria attramentaria.</title>
        <authorList>
            <person name="Patra A.K."/>
            <person name="Ho P.T."/>
            <person name="Jun S."/>
            <person name="Lee S.J."/>
            <person name="Kim Y."/>
            <person name="Won Y.J."/>
        </authorList>
    </citation>
    <scope>NUCLEOTIDE SEQUENCE [LARGE SCALE GENOMIC DNA]</scope>
    <source>
        <strain evidence="2">Wonlab-2016</strain>
    </source>
</reference>
<name>A0ABD0KF20_9CAEN</name>
<keyword evidence="1" id="KW-1133">Transmembrane helix</keyword>
<sequence length="91" mass="9952">MATAEDDGIEILSCHIEHDDADTDNSTSVSVKIANGDIPDDPVTRQRKRVARAVGIVTFILLLFSIVLIGVSLNMSKNIDEMGKLKYETGY</sequence>
<protein>
    <submittedName>
        <fullName evidence="2">Uncharacterized protein</fullName>
    </submittedName>
</protein>
<dbReference type="Proteomes" id="UP001519460">
    <property type="component" value="Unassembled WGS sequence"/>
</dbReference>